<evidence type="ECO:0000256" key="2">
    <source>
        <dbReference type="ARBA" id="ARBA00022448"/>
    </source>
</evidence>
<proteinExistence type="predicted"/>
<evidence type="ECO:0000256" key="5">
    <source>
        <dbReference type="ARBA" id="ARBA00022840"/>
    </source>
</evidence>
<organism evidence="9">
    <name type="scientific">bioreactor metagenome</name>
    <dbReference type="NCBI Taxonomy" id="1076179"/>
    <lineage>
        <taxon>unclassified sequences</taxon>
        <taxon>metagenomes</taxon>
        <taxon>ecological metagenomes</taxon>
    </lineage>
</organism>
<reference evidence="9" key="1">
    <citation type="submission" date="2019-08" db="EMBL/GenBank/DDBJ databases">
        <authorList>
            <person name="Kucharzyk K."/>
            <person name="Murdoch R.W."/>
            <person name="Higgins S."/>
            <person name="Loffler F."/>
        </authorList>
    </citation>
    <scope>NUCLEOTIDE SEQUENCE</scope>
</reference>
<dbReference type="PANTHER" id="PTHR43553:SF27">
    <property type="entry name" value="ENERGY-COUPLING FACTOR TRANSPORTER ATP-BINDING PROTEIN ECFA2"/>
    <property type="match status" value="1"/>
</dbReference>
<dbReference type="InterPro" id="IPR050095">
    <property type="entry name" value="ECF_ABC_transporter_ATP-bd"/>
</dbReference>
<keyword evidence="7" id="KW-0472">Membrane</keyword>
<dbReference type="PROSITE" id="PS50893">
    <property type="entry name" value="ABC_TRANSPORTER_2"/>
    <property type="match status" value="1"/>
</dbReference>
<evidence type="ECO:0000256" key="7">
    <source>
        <dbReference type="ARBA" id="ARBA00023136"/>
    </source>
</evidence>
<feature type="domain" description="ABC transporter" evidence="8">
    <location>
        <begin position="6"/>
        <end position="211"/>
    </location>
</feature>
<dbReference type="InterPro" id="IPR003439">
    <property type="entry name" value="ABC_transporter-like_ATP-bd"/>
</dbReference>
<evidence type="ECO:0000313" key="9">
    <source>
        <dbReference type="EMBL" id="MPM83820.1"/>
    </source>
</evidence>
<keyword evidence="2" id="KW-0813">Transport</keyword>
<evidence type="ECO:0000256" key="3">
    <source>
        <dbReference type="ARBA" id="ARBA00022475"/>
    </source>
</evidence>
<dbReference type="Gene3D" id="3.40.50.300">
    <property type="entry name" value="P-loop containing nucleotide triphosphate hydrolases"/>
    <property type="match status" value="1"/>
</dbReference>
<dbReference type="Pfam" id="PF00005">
    <property type="entry name" value="ABC_tran"/>
    <property type="match status" value="1"/>
</dbReference>
<evidence type="ECO:0000256" key="4">
    <source>
        <dbReference type="ARBA" id="ARBA00022741"/>
    </source>
</evidence>
<comment type="subcellular location">
    <subcellularLocation>
        <location evidence="1">Cell membrane</location>
        <topology evidence="1">Peripheral membrane protein</topology>
    </subcellularLocation>
</comment>
<name>A0A645D2W8_9ZZZZ</name>
<dbReference type="PROSITE" id="PS00211">
    <property type="entry name" value="ABC_TRANSPORTER_1"/>
    <property type="match status" value="1"/>
</dbReference>
<dbReference type="GO" id="GO:0043190">
    <property type="term" value="C:ATP-binding cassette (ABC) transporter complex"/>
    <property type="evidence" value="ECO:0007669"/>
    <property type="project" value="TreeGrafter"/>
</dbReference>
<sequence>MVDNNISFRKVSFVFDGRIVVNSFDQEINGGEHVAFVGESGAGKSTILNSIVGLTVPTSGTVSVAGLQVNPANIHAIRAKTAWIPQELNLPFDSVEELLKHPYELKVNKHLKFEKDKATLLMEKVGLDESVYTKRLDLVSGGEKQRLVLVSALLLNKRILLLDEPTSALDHASRDKLIGFLKSLVGTTIVAITHDSGFSVKMDRVVNLIKL</sequence>
<comment type="caution">
    <text evidence="9">The sequence shown here is derived from an EMBL/GenBank/DDBJ whole genome shotgun (WGS) entry which is preliminary data.</text>
</comment>
<keyword evidence="6" id="KW-1278">Translocase</keyword>
<keyword evidence="3" id="KW-1003">Cell membrane</keyword>
<gene>
    <name evidence="9" type="primary">glnQ_66</name>
    <name evidence="9" type="ORF">SDC9_130889</name>
</gene>
<dbReference type="InterPro" id="IPR017871">
    <property type="entry name" value="ABC_transporter-like_CS"/>
</dbReference>
<dbReference type="GO" id="GO:0016887">
    <property type="term" value="F:ATP hydrolysis activity"/>
    <property type="evidence" value="ECO:0007669"/>
    <property type="project" value="InterPro"/>
</dbReference>
<keyword evidence="5 9" id="KW-0067">ATP-binding</keyword>
<evidence type="ECO:0000256" key="1">
    <source>
        <dbReference type="ARBA" id="ARBA00004202"/>
    </source>
</evidence>
<dbReference type="GO" id="GO:0042626">
    <property type="term" value="F:ATPase-coupled transmembrane transporter activity"/>
    <property type="evidence" value="ECO:0007669"/>
    <property type="project" value="TreeGrafter"/>
</dbReference>
<dbReference type="InterPro" id="IPR003593">
    <property type="entry name" value="AAA+_ATPase"/>
</dbReference>
<dbReference type="SMART" id="SM00382">
    <property type="entry name" value="AAA"/>
    <property type="match status" value="1"/>
</dbReference>
<accession>A0A645D2W8</accession>
<keyword evidence="4" id="KW-0547">Nucleotide-binding</keyword>
<dbReference type="InterPro" id="IPR027417">
    <property type="entry name" value="P-loop_NTPase"/>
</dbReference>
<evidence type="ECO:0000256" key="6">
    <source>
        <dbReference type="ARBA" id="ARBA00022967"/>
    </source>
</evidence>
<dbReference type="PANTHER" id="PTHR43553">
    <property type="entry name" value="HEAVY METAL TRANSPORTER"/>
    <property type="match status" value="1"/>
</dbReference>
<dbReference type="EMBL" id="VSSQ01032533">
    <property type="protein sequence ID" value="MPM83820.1"/>
    <property type="molecule type" value="Genomic_DNA"/>
</dbReference>
<protein>
    <submittedName>
        <fullName evidence="9">Glutamine transport ATP-binding protein GlnQ</fullName>
    </submittedName>
</protein>
<dbReference type="SUPFAM" id="SSF52540">
    <property type="entry name" value="P-loop containing nucleoside triphosphate hydrolases"/>
    <property type="match status" value="1"/>
</dbReference>
<dbReference type="AlphaFoldDB" id="A0A645D2W8"/>
<dbReference type="GO" id="GO:0005524">
    <property type="term" value="F:ATP binding"/>
    <property type="evidence" value="ECO:0007669"/>
    <property type="project" value="UniProtKB-KW"/>
</dbReference>
<evidence type="ECO:0000259" key="8">
    <source>
        <dbReference type="PROSITE" id="PS50893"/>
    </source>
</evidence>